<dbReference type="PANTHER" id="PTHR13800">
    <property type="entry name" value="TRANSIENT RECEPTOR POTENTIAL CATION CHANNEL, SUBFAMILY M, MEMBER 6"/>
    <property type="match status" value="1"/>
</dbReference>
<evidence type="ECO:0000256" key="3">
    <source>
        <dbReference type="ARBA" id="ARBA00022989"/>
    </source>
</evidence>
<feature type="compositionally biased region" description="Polar residues" evidence="5">
    <location>
        <begin position="163"/>
        <end position="176"/>
    </location>
</feature>
<reference evidence="7 8" key="1">
    <citation type="submission" date="2023-02" db="EMBL/GenBank/DDBJ databases">
        <title>LHISI_Scaffold_Assembly.</title>
        <authorList>
            <person name="Stuart O.P."/>
            <person name="Cleave R."/>
            <person name="Magrath M.J.L."/>
            <person name="Mikheyev A.S."/>
        </authorList>
    </citation>
    <scope>NUCLEOTIDE SEQUENCE [LARGE SCALE GENOMIC DNA]</scope>
    <source>
        <strain evidence="7">Daus_M_001</strain>
        <tissue evidence="7">Leg muscle</tissue>
    </source>
</reference>
<keyword evidence="2" id="KW-0812">Transmembrane</keyword>
<dbReference type="Pfam" id="PF25508">
    <property type="entry name" value="TRPM2"/>
    <property type="match status" value="1"/>
</dbReference>
<gene>
    <name evidence="7" type="ORF">PR048_017706</name>
</gene>
<accession>A0ABQ9HA94</accession>
<feature type="region of interest" description="Disordered" evidence="5">
    <location>
        <begin position="117"/>
        <end position="188"/>
    </location>
</feature>
<keyword evidence="4" id="KW-0472">Membrane</keyword>
<evidence type="ECO:0000256" key="2">
    <source>
        <dbReference type="ARBA" id="ARBA00022692"/>
    </source>
</evidence>
<feature type="compositionally biased region" description="Polar residues" evidence="5">
    <location>
        <begin position="121"/>
        <end position="131"/>
    </location>
</feature>
<comment type="subcellular location">
    <subcellularLocation>
        <location evidence="1">Membrane</location>
        <topology evidence="1">Multi-pass membrane protein</topology>
    </subcellularLocation>
</comment>
<dbReference type="Proteomes" id="UP001159363">
    <property type="component" value="Chromosome 5"/>
</dbReference>
<evidence type="ECO:0000313" key="7">
    <source>
        <dbReference type="EMBL" id="KAJ8881232.1"/>
    </source>
</evidence>
<feature type="compositionally biased region" description="Basic and acidic residues" evidence="5">
    <location>
        <begin position="141"/>
        <end position="156"/>
    </location>
</feature>
<proteinExistence type="predicted"/>
<evidence type="ECO:0000313" key="8">
    <source>
        <dbReference type="Proteomes" id="UP001159363"/>
    </source>
</evidence>
<dbReference type="InterPro" id="IPR050927">
    <property type="entry name" value="TRPM"/>
</dbReference>
<sequence>MRFLALELLDYSYRQDDDQTQQLLTCELQNWSGQTCLSLAVTANHRALLAHPCSQIILADLWMGGLRTRKNTNIKQRIQARHEDICSDTPPKCHLMPVNSREKLPTGVLAPECMEHPAETSGHQRNPAPSKQQQRSRSHRRDSSPEEAARRDDHITKGVWPQRRTSAETATLTKPSQELVEGYPADQN</sequence>
<feature type="domain" description="TRPM-like" evidence="6">
    <location>
        <begin position="4"/>
        <end position="51"/>
    </location>
</feature>
<organism evidence="7 8">
    <name type="scientific">Dryococelus australis</name>
    <dbReference type="NCBI Taxonomy" id="614101"/>
    <lineage>
        <taxon>Eukaryota</taxon>
        <taxon>Metazoa</taxon>
        <taxon>Ecdysozoa</taxon>
        <taxon>Arthropoda</taxon>
        <taxon>Hexapoda</taxon>
        <taxon>Insecta</taxon>
        <taxon>Pterygota</taxon>
        <taxon>Neoptera</taxon>
        <taxon>Polyneoptera</taxon>
        <taxon>Phasmatodea</taxon>
        <taxon>Verophasmatodea</taxon>
        <taxon>Anareolatae</taxon>
        <taxon>Phasmatidae</taxon>
        <taxon>Eurycanthinae</taxon>
        <taxon>Dryococelus</taxon>
    </lineage>
</organism>
<dbReference type="PANTHER" id="PTHR13800:SF1">
    <property type="entry name" value="TRANSIENT RECEPTOR POTENTIAL CATION CHANNEL TRPM"/>
    <property type="match status" value="1"/>
</dbReference>
<name>A0ABQ9HA94_9NEOP</name>
<evidence type="ECO:0000259" key="6">
    <source>
        <dbReference type="Pfam" id="PF25508"/>
    </source>
</evidence>
<dbReference type="InterPro" id="IPR057366">
    <property type="entry name" value="TRPM-like"/>
</dbReference>
<keyword evidence="3" id="KW-1133">Transmembrane helix</keyword>
<dbReference type="EMBL" id="JARBHB010000006">
    <property type="protein sequence ID" value="KAJ8881232.1"/>
    <property type="molecule type" value="Genomic_DNA"/>
</dbReference>
<keyword evidence="8" id="KW-1185">Reference proteome</keyword>
<evidence type="ECO:0000256" key="1">
    <source>
        <dbReference type="ARBA" id="ARBA00004141"/>
    </source>
</evidence>
<comment type="caution">
    <text evidence="7">The sequence shown here is derived from an EMBL/GenBank/DDBJ whole genome shotgun (WGS) entry which is preliminary data.</text>
</comment>
<evidence type="ECO:0000256" key="4">
    <source>
        <dbReference type="ARBA" id="ARBA00023136"/>
    </source>
</evidence>
<protein>
    <recommendedName>
        <fullName evidence="6">TRPM-like domain-containing protein</fullName>
    </recommendedName>
</protein>
<evidence type="ECO:0000256" key="5">
    <source>
        <dbReference type="SAM" id="MobiDB-lite"/>
    </source>
</evidence>